<dbReference type="EMBL" id="CAJVPT010001622">
    <property type="protein sequence ID" value="CAG8466329.1"/>
    <property type="molecule type" value="Genomic_DNA"/>
</dbReference>
<sequence length="506" mass="56690">MDCVEFESEEIQVAITETLSTACSHKNCRALVTMHCQKYLANLMTSKNQKLKTTAAVALTKIKLDEEKSPGDEKQDVNSKIRVIDEDEALLSDLFERAVLNDEVDVEVRVSAIEGLAYSSLKPTVKEVITYHPTLFKEIFNLIQEEKTNNALCYGVAVMLSNITTYRRRLSETEEQYLKLKKLAGEASNLEPDPVDDDEYVINRGKQVMKLGVVRALTTMSKCSSEMIRQIVAKIFLNLSTDQNNRGAIVQQGGIKVLIPLATKGPKETTAYATQALAKIAITMDPSLAFRGERATDLVRPFLALCQGESELCQFEALMALTNLESVDDDIRMRIYDAKGIPIIEGLQFSDNVMIRRASTECLCNMMFCEPVYEMYSEIGESAANRIKILVALSDVEDFETRRASSGALAILSTSPNVCKMIAERPRGIDLLKDLISEQSIEIQHRCVEIIKNMTKVDKKMVETLVRAKVHEKLAEFIKECKVEPVVEIAVEALREISKYSSSNRE</sequence>
<gene>
    <name evidence="1" type="ORF">ACOLOM_LOCUS1394</name>
</gene>
<reference evidence="1" key="1">
    <citation type="submission" date="2021-06" db="EMBL/GenBank/DDBJ databases">
        <authorList>
            <person name="Kallberg Y."/>
            <person name="Tangrot J."/>
            <person name="Rosling A."/>
        </authorList>
    </citation>
    <scope>NUCLEOTIDE SEQUENCE</scope>
    <source>
        <strain evidence="1">CL356</strain>
    </source>
</reference>
<dbReference type="Proteomes" id="UP000789525">
    <property type="component" value="Unassembled WGS sequence"/>
</dbReference>
<evidence type="ECO:0000313" key="1">
    <source>
        <dbReference type="EMBL" id="CAG8466329.1"/>
    </source>
</evidence>
<organism evidence="1 2">
    <name type="scientific">Acaulospora colombiana</name>
    <dbReference type="NCBI Taxonomy" id="27376"/>
    <lineage>
        <taxon>Eukaryota</taxon>
        <taxon>Fungi</taxon>
        <taxon>Fungi incertae sedis</taxon>
        <taxon>Mucoromycota</taxon>
        <taxon>Glomeromycotina</taxon>
        <taxon>Glomeromycetes</taxon>
        <taxon>Diversisporales</taxon>
        <taxon>Acaulosporaceae</taxon>
        <taxon>Acaulospora</taxon>
    </lineage>
</organism>
<comment type="caution">
    <text evidence="1">The sequence shown here is derived from an EMBL/GenBank/DDBJ whole genome shotgun (WGS) entry which is preliminary data.</text>
</comment>
<accession>A0ACA9KDA5</accession>
<proteinExistence type="predicted"/>
<protein>
    <submittedName>
        <fullName evidence="1">16075_t:CDS:1</fullName>
    </submittedName>
</protein>
<evidence type="ECO:0000313" key="2">
    <source>
        <dbReference type="Proteomes" id="UP000789525"/>
    </source>
</evidence>
<keyword evidence="2" id="KW-1185">Reference proteome</keyword>
<name>A0ACA9KDA5_9GLOM</name>